<dbReference type="GO" id="GO:0031966">
    <property type="term" value="C:mitochondrial membrane"/>
    <property type="evidence" value="ECO:0007669"/>
    <property type="project" value="UniProtKB-SubCell"/>
</dbReference>
<keyword evidence="4 11" id="KW-0138">CF(0)</keyword>
<dbReference type="EMBL" id="MT476592">
    <property type="protein sequence ID" value="QPC56386.1"/>
    <property type="molecule type" value="Genomic_DNA"/>
</dbReference>
<sequence length="58" mass="6973">MPQLNLAWWLFNFTIGWISIIFIITIFLNKNILPRTININESQNKENSIIPNTNWLWN</sequence>
<dbReference type="GO" id="GO:0015986">
    <property type="term" value="P:proton motive force-driven ATP synthesis"/>
    <property type="evidence" value="ECO:0007669"/>
    <property type="project" value="InterPro"/>
</dbReference>
<keyword evidence="8 11" id="KW-0406">Ion transport</keyword>
<feature type="transmembrane region" description="Helical" evidence="12">
    <location>
        <begin position="6"/>
        <end position="28"/>
    </location>
</feature>
<dbReference type="InterPro" id="IPR001421">
    <property type="entry name" value="ATP8_metazoa"/>
</dbReference>
<proteinExistence type="inferred from homology"/>
<evidence type="ECO:0000256" key="4">
    <source>
        <dbReference type="ARBA" id="ARBA00022547"/>
    </source>
</evidence>
<dbReference type="CTD" id="4509"/>
<keyword evidence="10 12" id="KW-0472">Membrane</keyword>
<dbReference type="GO" id="GO:0045259">
    <property type="term" value="C:proton-transporting ATP synthase complex"/>
    <property type="evidence" value="ECO:0007669"/>
    <property type="project" value="UniProtKB-KW"/>
</dbReference>
<evidence type="ECO:0000256" key="10">
    <source>
        <dbReference type="ARBA" id="ARBA00023136"/>
    </source>
</evidence>
<evidence type="ECO:0000256" key="1">
    <source>
        <dbReference type="ARBA" id="ARBA00004304"/>
    </source>
</evidence>
<reference evidence="13" key="1">
    <citation type="journal article" date="2021" name="Mol. Biol.">
        <title>Mitogenomes reveal alternative initiation codons and lineage-specific gene order conservation in echinoderms.</title>
        <authorList>
            <person name="Quek Z.B.R."/>
            <person name="Chang J.J.M."/>
            <person name="Ip Y.C.A."/>
            <person name="Chan Y.K.S."/>
            <person name="Huang D."/>
        </authorList>
    </citation>
    <scope>NUCLEOTIDE SEQUENCE</scope>
</reference>
<keyword evidence="7 12" id="KW-1133">Transmembrane helix</keyword>
<evidence type="ECO:0000256" key="8">
    <source>
        <dbReference type="ARBA" id="ARBA00023065"/>
    </source>
</evidence>
<evidence type="ECO:0000256" key="5">
    <source>
        <dbReference type="ARBA" id="ARBA00022692"/>
    </source>
</evidence>
<gene>
    <name evidence="13" type="primary">ATP8</name>
</gene>
<protein>
    <recommendedName>
        <fullName evidence="11">ATP synthase complex subunit 8</fullName>
    </recommendedName>
</protein>
<evidence type="ECO:0000256" key="2">
    <source>
        <dbReference type="ARBA" id="ARBA00008892"/>
    </source>
</evidence>
<dbReference type="RefSeq" id="YP_010042749.1">
    <property type="nucleotide sequence ID" value="NC_054227.1"/>
</dbReference>
<dbReference type="GeneID" id="63650047"/>
<name>A0A7S8CUJ6_9ECHI</name>
<evidence type="ECO:0000256" key="12">
    <source>
        <dbReference type="SAM" id="Phobius"/>
    </source>
</evidence>
<keyword evidence="3 11" id="KW-0813">Transport</keyword>
<evidence type="ECO:0000256" key="11">
    <source>
        <dbReference type="RuleBase" id="RU003661"/>
    </source>
</evidence>
<comment type="subcellular location">
    <subcellularLocation>
        <location evidence="1 11">Mitochondrion membrane</location>
        <topology evidence="1 11">Single-pass membrane protein</topology>
    </subcellularLocation>
</comment>
<evidence type="ECO:0000256" key="6">
    <source>
        <dbReference type="ARBA" id="ARBA00022781"/>
    </source>
</evidence>
<dbReference type="GO" id="GO:0015078">
    <property type="term" value="F:proton transmembrane transporter activity"/>
    <property type="evidence" value="ECO:0007669"/>
    <property type="project" value="InterPro"/>
</dbReference>
<organism evidence="13">
    <name type="scientific">Ophidiaster granifer</name>
    <dbReference type="NCBI Taxonomy" id="2696483"/>
    <lineage>
        <taxon>Eukaryota</taxon>
        <taxon>Metazoa</taxon>
        <taxon>Echinodermata</taxon>
        <taxon>Eleutherozoa</taxon>
        <taxon>Asterozoa</taxon>
        <taxon>Asteroidea</taxon>
        <taxon>Valvatacea</taxon>
        <taxon>Valvatida</taxon>
        <taxon>Ophidiasteridae</taxon>
        <taxon>Ophidiaster</taxon>
    </lineage>
</organism>
<keyword evidence="5 11" id="KW-0812">Transmembrane</keyword>
<geneLocation type="mitochondrion" evidence="13"/>
<dbReference type="AlphaFoldDB" id="A0A7S8CUJ6"/>
<evidence type="ECO:0000313" key="13">
    <source>
        <dbReference type="EMBL" id="QPC56386.1"/>
    </source>
</evidence>
<evidence type="ECO:0000256" key="7">
    <source>
        <dbReference type="ARBA" id="ARBA00022989"/>
    </source>
</evidence>
<evidence type="ECO:0000256" key="3">
    <source>
        <dbReference type="ARBA" id="ARBA00022448"/>
    </source>
</evidence>
<keyword evidence="6 11" id="KW-0375">Hydrogen ion transport</keyword>
<dbReference type="Pfam" id="PF00895">
    <property type="entry name" value="ATP-synt_8"/>
    <property type="match status" value="1"/>
</dbReference>
<comment type="similarity">
    <text evidence="2 11">Belongs to the ATPase protein 8 family.</text>
</comment>
<accession>A0A7S8CUJ6</accession>
<evidence type="ECO:0000256" key="9">
    <source>
        <dbReference type="ARBA" id="ARBA00023128"/>
    </source>
</evidence>
<keyword evidence="9 11" id="KW-0496">Mitochondrion</keyword>